<sequence length="487" mass="54180">MRDVYGMATRVAIWLGVDNSVPYKHAKQMVEAADANHTAVMLAKQPGEELSMDLRVQILQDLELSINLGELIEPLVQSFSNDERWYFGRIWTLQEVLVARQDPAVMIGQHTTSLGKLTLHRESLNATVRQGGYDRFLLRGYLSAMASSLGLEGMQSWRKSSKSSGETDVDELIQFGLELYGLLARHSNRTATNPHDRVYGLLGLTSMQDLPDELRPDYDRHFQQVCYQYSKFLVQSTGFLDIFHLGVNRHDVGPSWIPTFFTGSGGWLQPTTTNTVTYSEDGRCMTARGVRLGTAIAVHYETALRSMDPREAPSEGLVLSAWGDLVLAILQPAAQLKSCTLYSVLEDWASHAFVQVFAGDKGKLLQSIGEILDQIGSGGKLKTAVWSQDTRSCAQALDLLFQLGSHLLVDDGTVCQWFHQRGQPQEKPMVGDVVCAVRGTTSRTLLRPLHGTDGFSVLGSCWTFPVSDITHTEEWFSGQTEILFNLF</sequence>
<dbReference type="AlphaFoldDB" id="A0AAE0WYR3"/>
<dbReference type="PANTHER" id="PTHR24148:SF64">
    <property type="entry name" value="HETEROKARYON INCOMPATIBILITY DOMAIN-CONTAINING PROTEIN"/>
    <property type="match status" value="1"/>
</dbReference>
<evidence type="ECO:0008006" key="3">
    <source>
        <dbReference type="Google" id="ProtNLM"/>
    </source>
</evidence>
<dbReference type="PANTHER" id="PTHR24148">
    <property type="entry name" value="ANKYRIN REPEAT DOMAIN-CONTAINING PROTEIN 39 HOMOLOG-RELATED"/>
    <property type="match status" value="1"/>
</dbReference>
<keyword evidence="2" id="KW-1185">Reference proteome</keyword>
<organism evidence="1 2">
    <name type="scientific">Podospora appendiculata</name>
    <dbReference type="NCBI Taxonomy" id="314037"/>
    <lineage>
        <taxon>Eukaryota</taxon>
        <taxon>Fungi</taxon>
        <taxon>Dikarya</taxon>
        <taxon>Ascomycota</taxon>
        <taxon>Pezizomycotina</taxon>
        <taxon>Sordariomycetes</taxon>
        <taxon>Sordariomycetidae</taxon>
        <taxon>Sordariales</taxon>
        <taxon>Podosporaceae</taxon>
        <taxon>Podospora</taxon>
    </lineage>
</organism>
<proteinExistence type="predicted"/>
<evidence type="ECO:0000313" key="2">
    <source>
        <dbReference type="Proteomes" id="UP001270362"/>
    </source>
</evidence>
<protein>
    <recommendedName>
        <fullName evidence="3">Heterokaryon incompatibility domain-containing protein</fullName>
    </recommendedName>
</protein>
<evidence type="ECO:0000313" key="1">
    <source>
        <dbReference type="EMBL" id="KAK3681043.1"/>
    </source>
</evidence>
<dbReference type="Proteomes" id="UP001270362">
    <property type="component" value="Unassembled WGS sequence"/>
</dbReference>
<reference evidence="1" key="1">
    <citation type="journal article" date="2023" name="Mol. Phylogenet. Evol.">
        <title>Genome-scale phylogeny and comparative genomics of the fungal order Sordariales.</title>
        <authorList>
            <person name="Hensen N."/>
            <person name="Bonometti L."/>
            <person name="Westerberg I."/>
            <person name="Brannstrom I.O."/>
            <person name="Guillou S."/>
            <person name="Cros-Aarteil S."/>
            <person name="Calhoun S."/>
            <person name="Haridas S."/>
            <person name="Kuo A."/>
            <person name="Mondo S."/>
            <person name="Pangilinan J."/>
            <person name="Riley R."/>
            <person name="LaButti K."/>
            <person name="Andreopoulos B."/>
            <person name="Lipzen A."/>
            <person name="Chen C."/>
            <person name="Yan M."/>
            <person name="Daum C."/>
            <person name="Ng V."/>
            <person name="Clum A."/>
            <person name="Steindorff A."/>
            <person name="Ohm R.A."/>
            <person name="Martin F."/>
            <person name="Silar P."/>
            <person name="Natvig D.O."/>
            <person name="Lalanne C."/>
            <person name="Gautier V."/>
            <person name="Ament-Velasquez S.L."/>
            <person name="Kruys A."/>
            <person name="Hutchinson M.I."/>
            <person name="Powell A.J."/>
            <person name="Barry K."/>
            <person name="Miller A.N."/>
            <person name="Grigoriev I.V."/>
            <person name="Debuchy R."/>
            <person name="Gladieux P."/>
            <person name="Hiltunen Thoren M."/>
            <person name="Johannesson H."/>
        </authorList>
    </citation>
    <scope>NUCLEOTIDE SEQUENCE</scope>
    <source>
        <strain evidence="1">CBS 314.62</strain>
    </source>
</reference>
<gene>
    <name evidence="1" type="ORF">B0T22DRAFT_310212</name>
</gene>
<dbReference type="InterPro" id="IPR052895">
    <property type="entry name" value="HetReg/Transcr_Mod"/>
</dbReference>
<reference evidence="1" key="2">
    <citation type="submission" date="2023-06" db="EMBL/GenBank/DDBJ databases">
        <authorList>
            <consortium name="Lawrence Berkeley National Laboratory"/>
            <person name="Haridas S."/>
            <person name="Hensen N."/>
            <person name="Bonometti L."/>
            <person name="Westerberg I."/>
            <person name="Brannstrom I.O."/>
            <person name="Guillou S."/>
            <person name="Cros-Aarteil S."/>
            <person name="Calhoun S."/>
            <person name="Kuo A."/>
            <person name="Mondo S."/>
            <person name="Pangilinan J."/>
            <person name="Riley R."/>
            <person name="Labutti K."/>
            <person name="Andreopoulos B."/>
            <person name="Lipzen A."/>
            <person name="Chen C."/>
            <person name="Yanf M."/>
            <person name="Daum C."/>
            <person name="Ng V."/>
            <person name="Clum A."/>
            <person name="Steindorff A."/>
            <person name="Ohm R."/>
            <person name="Martin F."/>
            <person name="Silar P."/>
            <person name="Natvig D."/>
            <person name="Lalanne C."/>
            <person name="Gautier V."/>
            <person name="Ament-Velasquez S.L."/>
            <person name="Kruys A."/>
            <person name="Hutchinson M.I."/>
            <person name="Powell A.J."/>
            <person name="Barry K."/>
            <person name="Miller A.N."/>
            <person name="Grigoriev I.V."/>
            <person name="Debuchy R."/>
            <person name="Gladieux P."/>
            <person name="Thoren M.H."/>
            <person name="Johannesson H."/>
        </authorList>
    </citation>
    <scope>NUCLEOTIDE SEQUENCE</scope>
    <source>
        <strain evidence="1">CBS 314.62</strain>
    </source>
</reference>
<dbReference type="EMBL" id="JAULSO010000008">
    <property type="protein sequence ID" value="KAK3681043.1"/>
    <property type="molecule type" value="Genomic_DNA"/>
</dbReference>
<accession>A0AAE0WYR3</accession>
<name>A0AAE0WYR3_9PEZI</name>
<comment type="caution">
    <text evidence="1">The sequence shown here is derived from an EMBL/GenBank/DDBJ whole genome shotgun (WGS) entry which is preliminary data.</text>
</comment>